<feature type="region of interest" description="Disordered" evidence="1">
    <location>
        <begin position="17"/>
        <end position="36"/>
    </location>
</feature>
<sequence length="169" mass="18490">MISSSLKAVCWETRARRDRSVGPPAAGDTPQSPSRVSQPPLLLLLLLLLQPPHGATLYSPARSLRVDSPHSSEFHLKSVTARLAREPRADQPFSHPGARVYNRTFCVFTRTHSEVFPQWAAVVPWGDRERCANQLGNAAAVLRAGLAKRLLIGPPVAVAPWRFSASAEL</sequence>
<evidence type="ECO:0000313" key="2">
    <source>
        <dbReference type="EMBL" id="KAJ8401677.1"/>
    </source>
</evidence>
<accession>A0AAD7SG46</accession>
<proteinExistence type="predicted"/>
<gene>
    <name evidence="2" type="ORF">AAFF_G00376480</name>
</gene>
<dbReference type="EMBL" id="JAINUG010000068">
    <property type="protein sequence ID" value="KAJ8401677.1"/>
    <property type="molecule type" value="Genomic_DNA"/>
</dbReference>
<name>A0AAD7SG46_9TELE</name>
<dbReference type="AlphaFoldDB" id="A0AAD7SG46"/>
<keyword evidence="3" id="KW-1185">Reference proteome</keyword>
<reference evidence="2" key="1">
    <citation type="journal article" date="2023" name="Science">
        <title>Genome structures resolve the early diversification of teleost fishes.</title>
        <authorList>
            <person name="Parey E."/>
            <person name="Louis A."/>
            <person name="Montfort J."/>
            <person name="Bouchez O."/>
            <person name="Roques C."/>
            <person name="Iampietro C."/>
            <person name="Lluch J."/>
            <person name="Castinel A."/>
            <person name="Donnadieu C."/>
            <person name="Desvignes T."/>
            <person name="Floi Bucao C."/>
            <person name="Jouanno E."/>
            <person name="Wen M."/>
            <person name="Mejri S."/>
            <person name="Dirks R."/>
            <person name="Jansen H."/>
            <person name="Henkel C."/>
            <person name="Chen W.J."/>
            <person name="Zahm M."/>
            <person name="Cabau C."/>
            <person name="Klopp C."/>
            <person name="Thompson A.W."/>
            <person name="Robinson-Rechavi M."/>
            <person name="Braasch I."/>
            <person name="Lecointre G."/>
            <person name="Bobe J."/>
            <person name="Postlethwait J.H."/>
            <person name="Berthelot C."/>
            <person name="Roest Crollius H."/>
            <person name="Guiguen Y."/>
        </authorList>
    </citation>
    <scope>NUCLEOTIDE SEQUENCE</scope>
    <source>
        <strain evidence="2">NC1722</strain>
    </source>
</reference>
<evidence type="ECO:0000256" key="1">
    <source>
        <dbReference type="SAM" id="MobiDB-lite"/>
    </source>
</evidence>
<protein>
    <submittedName>
        <fullName evidence="2">Uncharacterized protein</fullName>
    </submittedName>
</protein>
<evidence type="ECO:0000313" key="3">
    <source>
        <dbReference type="Proteomes" id="UP001221898"/>
    </source>
</evidence>
<comment type="caution">
    <text evidence="2">The sequence shown here is derived from an EMBL/GenBank/DDBJ whole genome shotgun (WGS) entry which is preliminary data.</text>
</comment>
<organism evidence="2 3">
    <name type="scientific">Aldrovandia affinis</name>
    <dbReference type="NCBI Taxonomy" id="143900"/>
    <lineage>
        <taxon>Eukaryota</taxon>
        <taxon>Metazoa</taxon>
        <taxon>Chordata</taxon>
        <taxon>Craniata</taxon>
        <taxon>Vertebrata</taxon>
        <taxon>Euteleostomi</taxon>
        <taxon>Actinopterygii</taxon>
        <taxon>Neopterygii</taxon>
        <taxon>Teleostei</taxon>
        <taxon>Notacanthiformes</taxon>
        <taxon>Halosauridae</taxon>
        <taxon>Aldrovandia</taxon>
    </lineage>
</organism>
<dbReference type="Proteomes" id="UP001221898">
    <property type="component" value="Unassembled WGS sequence"/>
</dbReference>